<dbReference type="EMBL" id="BNBI01000009">
    <property type="protein sequence ID" value="GHF12800.1"/>
    <property type="molecule type" value="Genomic_DNA"/>
</dbReference>
<protein>
    <submittedName>
        <fullName evidence="2">Uncharacterized protein</fullName>
    </submittedName>
</protein>
<dbReference type="Proteomes" id="UP000630718">
    <property type="component" value="Unassembled WGS sequence"/>
</dbReference>
<proteinExistence type="predicted"/>
<gene>
    <name evidence="2" type="ORF">GCM10018772_42440</name>
</gene>
<dbReference type="AlphaFoldDB" id="A0A919ALR4"/>
<accession>A0A919ALR4</accession>
<evidence type="ECO:0000313" key="3">
    <source>
        <dbReference type="Proteomes" id="UP000630718"/>
    </source>
</evidence>
<organism evidence="2 3">
    <name type="scientific">Streptomyces fumanus</name>
    <dbReference type="NCBI Taxonomy" id="67302"/>
    <lineage>
        <taxon>Bacteria</taxon>
        <taxon>Bacillati</taxon>
        <taxon>Actinomycetota</taxon>
        <taxon>Actinomycetes</taxon>
        <taxon>Kitasatosporales</taxon>
        <taxon>Streptomycetaceae</taxon>
        <taxon>Streptomyces</taxon>
    </lineage>
</organism>
<evidence type="ECO:0000256" key="1">
    <source>
        <dbReference type="SAM" id="MobiDB-lite"/>
    </source>
</evidence>
<reference evidence="2" key="1">
    <citation type="journal article" date="2014" name="Int. J. Syst. Evol. Microbiol.">
        <title>Complete genome sequence of Corynebacterium casei LMG S-19264T (=DSM 44701T), isolated from a smear-ripened cheese.</title>
        <authorList>
            <consortium name="US DOE Joint Genome Institute (JGI-PGF)"/>
            <person name="Walter F."/>
            <person name="Albersmeier A."/>
            <person name="Kalinowski J."/>
            <person name="Ruckert C."/>
        </authorList>
    </citation>
    <scope>NUCLEOTIDE SEQUENCE</scope>
    <source>
        <strain evidence="2">JCM 4477</strain>
    </source>
</reference>
<keyword evidence="3" id="KW-1185">Reference proteome</keyword>
<comment type="caution">
    <text evidence="2">The sequence shown here is derived from an EMBL/GenBank/DDBJ whole genome shotgun (WGS) entry which is preliminary data.</text>
</comment>
<sequence length="61" mass="6285">MPGEQVDAQVLFEADQGAGEGGLGDVHLLRGAGDVLGAGDAGEVREARREQRDDVFCVTGS</sequence>
<name>A0A919ALR4_9ACTN</name>
<feature type="compositionally biased region" description="Basic and acidic residues" evidence="1">
    <location>
        <begin position="42"/>
        <end position="55"/>
    </location>
</feature>
<feature type="region of interest" description="Disordered" evidence="1">
    <location>
        <begin position="41"/>
        <end position="61"/>
    </location>
</feature>
<evidence type="ECO:0000313" key="2">
    <source>
        <dbReference type="EMBL" id="GHF12800.1"/>
    </source>
</evidence>
<reference evidence="2" key="2">
    <citation type="submission" date="2020-09" db="EMBL/GenBank/DDBJ databases">
        <authorList>
            <person name="Sun Q."/>
            <person name="Ohkuma M."/>
        </authorList>
    </citation>
    <scope>NUCLEOTIDE SEQUENCE</scope>
    <source>
        <strain evidence="2">JCM 4477</strain>
    </source>
</reference>